<dbReference type="GO" id="GO:0052655">
    <property type="term" value="F:L-valine-2-oxoglutarate transaminase activity"/>
    <property type="evidence" value="ECO:0007669"/>
    <property type="project" value="RHEA"/>
</dbReference>
<comment type="pathway">
    <text evidence="4">Amino-acid biosynthesis; L-valine biosynthesis; L-valine from pyruvate: step 4/4.</text>
</comment>
<evidence type="ECO:0000256" key="11">
    <source>
        <dbReference type="ARBA" id="ARBA00022898"/>
    </source>
</evidence>
<dbReference type="InterPro" id="IPR018300">
    <property type="entry name" value="Aminotrans_IV_CS"/>
</dbReference>
<dbReference type="SUPFAM" id="SSF56752">
    <property type="entry name" value="D-aminoacid aminotransferase-like PLP-dependent enzymes"/>
    <property type="match status" value="1"/>
</dbReference>
<dbReference type="Gene3D" id="3.20.10.10">
    <property type="entry name" value="D-amino Acid Aminotransferase, subunit A, domain 2"/>
    <property type="match status" value="1"/>
</dbReference>
<dbReference type="CDD" id="cd01557">
    <property type="entry name" value="BCAT_beta_family"/>
    <property type="match status" value="1"/>
</dbReference>
<keyword evidence="10 16" id="KW-0808">Transferase</keyword>
<dbReference type="InterPro" id="IPR036038">
    <property type="entry name" value="Aminotransferase-like"/>
</dbReference>
<dbReference type="EMBL" id="UOGA01000059">
    <property type="protein sequence ID" value="VAX16266.1"/>
    <property type="molecule type" value="Genomic_DNA"/>
</dbReference>
<protein>
    <recommendedName>
        <fullName evidence="7">branched-chain-amino-acid transaminase</fullName>
        <ecNumber evidence="7">2.6.1.42</ecNumber>
    </recommendedName>
</protein>
<dbReference type="GO" id="GO:0052654">
    <property type="term" value="F:L-leucine-2-oxoglutarate transaminase activity"/>
    <property type="evidence" value="ECO:0007669"/>
    <property type="project" value="RHEA"/>
</dbReference>
<proteinExistence type="inferred from homology"/>
<dbReference type="InterPro" id="IPR005785">
    <property type="entry name" value="B_amino_transI"/>
</dbReference>
<gene>
    <name evidence="16" type="ORF">MNBD_NITROSPINAE04-2618</name>
</gene>
<name>A0A3B1BDB4_9ZZZZ</name>
<comment type="pathway">
    <text evidence="3">Amino-acid biosynthesis; L-isoleucine biosynthesis; L-isoleucine from 2-oxobutanoate: step 4/4.</text>
</comment>
<comment type="similarity">
    <text evidence="6">Belongs to the class-IV pyridoxal-phosphate-dependent aminotransferase family.</text>
</comment>
<dbReference type="FunFam" id="3.20.10.10:FF:000001">
    <property type="entry name" value="Branched-chain-amino-acid aminotransferase"/>
    <property type="match status" value="1"/>
</dbReference>
<comment type="pathway">
    <text evidence="5">Amino-acid biosynthesis; L-leucine biosynthesis; L-leucine from 3-methyl-2-oxobutanoate: step 4/4.</text>
</comment>
<evidence type="ECO:0000256" key="14">
    <source>
        <dbReference type="ARBA" id="ARBA00048798"/>
    </source>
</evidence>
<dbReference type="GO" id="GO:0009097">
    <property type="term" value="P:isoleucine biosynthetic process"/>
    <property type="evidence" value="ECO:0007669"/>
    <property type="project" value="UniProtKB-UniPathway"/>
</dbReference>
<dbReference type="NCBIfam" id="NF005146">
    <property type="entry name" value="PRK06606.1"/>
    <property type="match status" value="1"/>
</dbReference>
<dbReference type="UniPathway" id="UPA00048">
    <property type="reaction ID" value="UER00073"/>
</dbReference>
<comment type="catalytic activity">
    <reaction evidence="15">
        <text>L-leucine + 2-oxoglutarate = 4-methyl-2-oxopentanoate + L-glutamate</text>
        <dbReference type="Rhea" id="RHEA:18321"/>
        <dbReference type="ChEBI" id="CHEBI:16810"/>
        <dbReference type="ChEBI" id="CHEBI:17865"/>
        <dbReference type="ChEBI" id="CHEBI:29985"/>
        <dbReference type="ChEBI" id="CHEBI:57427"/>
        <dbReference type="EC" id="2.6.1.42"/>
    </reaction>
</comment>
<dbReference type="EC" id="2.6.1.42" evidence="7"/>
<evidence type="ECO:0000256" key="2">
    <source>
        <dbReference type="ARBA" id="ARBA00003109"/>
    </source>
</evidence>
<evidence type="ECO:0000256" key="5">
    <source>
        <dbReference type="ARBA" id="ARBA00005072"/>
    </source>
</evidence>
<dbReference type="PANTHER" id="PTHR42743">
    <property type="entry name" value="AMINO-ACID AMINOTRANSFERASE"/>
    <property type="match status" value="1"/>
</dbReference>
<dbReference type="Pfam" id="PF01063">
    <property type="entry name" value="Aminotran_4"/>
    <property type="match status" value="1"/>
</dbReference>
<evidence type="ECO:0000256" key="10">
    <source>
        <dbReference type="ARBA" id="ARBA00022679"/>
    </source>
</evidence>
<evidence type="ECO:0000256" key="6">
    <source>
        <dbReference type="ARBA" id="ARBA00009320"/>
    </source>
</evidence>
<dbReference type="GO" id="GO:0052656">
    <property type="term" value="F:L-isoleucine-2-oxoglutarate transaminase activity"/>
    <property type="evidence" value="ECO:0007669"/>
    <property type="project" value="RHEA"/>
</dbReference>
<dbReference type="UniPathway" id="UPA00047">
    <property type="reaction ID" value="UER00058"/>
</dbReference>
<evidence type="ECO:0000256" key="9">
    <source>
        <dbReference type="ARBA" id="ARBA00022605"/>
    </source>
</evidence>
<accession>A0A3B1BDB4</accession>
<evidence type="ECO:0000256" key="3">
    <source>
        <dbReference type="ARBA" id="ARBA00004824"/>
    </source>
</evidence>
<evidence type="ECO:0000256" key="12">
    <source>
        <dbReference type="ARBA" id="ARBA00023304"/>
    </source>
</evidence>
<comment type="catalytic activity">
    <reaction evidence="13">
        <text>L-valine + 2-oxoglutarate = 3-methyl-2-oxobutanoate + L-glutamate</text>
        <dbReference type="Rhea" id="RHEA:24813"/>
        <dbReference type="ChEBI" id="CHEBI:11851"/>
        <dbReference type="ChEBI" id="CHEBI:16810"/>
        <dbReference type="ChEBI" id="CHEBI:29985"/>
        <dbReference type="ChEBI" id="CHEBI:57762"/>
        <dbReference type="EC" id="2.6.1.42"/>
    </reaction>
</comment>
<organism evidence="16">
    <name type="scientific">hydrothermal vent metagenome</name>
    <dbReference type="NCBI Taxonomy" id="652676"/>
    <lineage>
        <taxon>unclassified sequences</taxon>
        <taxon>metagenomes</taxon>
        <taxon>ecological metagenomes</taxon>
    </lineage>
</organism>
<comment type="cofactor">
    <cofactor evidence="1">
        <name>pyridoxal 5'-phosphate</name>
        <dbReference type="ChEBI" id="CHEBI:597326"/>
    </cofactor>
</comment>
<comment type="function">
    <text evidence="2">Acts on leucine, isoleucine and valine.</text>
</comment>
<reference evidence="16" key="1">
    <citation type="submission" date="2018-06" db="EMBL/GenBank/DDBJ databases">
        <authorList>
            <person name="Zhirakovskaya E."/>
        </authorList>
    </citation>
    <scope>NUCLEOTIDE SEQUENCE</scope>
</reference>
<dbReference type="InterPro" id="IPR043131">
    <property type="entry name" value="BCAT-like_N"/>
</dbReference>
<dbReference type="GO" id="GO:0009098">
    <property type="term" value="P:L-leucine biosynthetic process"/>
    <property type="evidence" value="ECO:0007669"/>
    <property type="project" value="UniProtKB-UniPathway"/>
</dbReference>
<keyword evidence="11" id="KW-0663">Pyridoxal phosphate</keyword>
<keyword evidence="12" id="KW-0100">Branched-chain amino acid biosynthesis</keyword>
<sequence>MGEAPKSDKIWMDGEFVDWDKANVHVLTHTLHYGLGVFEGIRCYKTSKGSAIFRLEDHTKRLFDSAKIVGIEIPFTQDEINEAIKETVRVNGLKECYIRALVFLGDDKRGLNCIGCKTRVAIAAWPWGAYLGEEALSKGINVKVSSFNRHHPNVFMTKAKVCGAYVNSIMAKTEAIKEGYDEAVLLDPYGYVAEGSGENIFLVRHGQLKTPPLPSILEGLTRDSVIAIAKDMNIEVVETPISRDELYIADEAFFTGTAAELTPIRSVDGRVIGNNGIGPITNKLQTAFFEILRDNNGGYFSWLSYI</sequence>
<dbReference type="InterPro" id="IPR043132">
    <property type="entry name" value="BCAT-like_C"/>
</dbReference>
<dbReference type="GO" id="GO:0009099">
    <property type="term" value="P:L-valine biosynthetic process"/>
    <property type="evidence" value="ECO:0007669"/>
    <property type="project" value="UniProtKB-UniPathway"/>
</dbReference>
<dbReference type="PROSITE" id="PS00770">
    <property type="entry name" value="AA_TRANSFER_CLASS_4"/>
    <property type="match status" value="1"/>
</dbReference>
<dbReference type="InterPro" id="IPR033939">
    <property type="entry name" value="BCAT_family"/>
</dbReference>
<dbReference type="NCBIfam" id="TIGR01122">
    <property type="entry name" value="ilvE_I"/>
    <property type="match status" value="1"/>
</dbReference>
<evidence type="ECO:0000313" key="16">
    <source>
        <dbReference type="EMBL" id="VAX16266.1"/>
    </source>
</evidence>
<dbReference type="AlphaFoldDB" id="A0A3B1BDB4"/>
<dbReference type="PANTHER" id="PTHR42743:SF11">
    <property type="entry name" value="AMINODEOXYCHORISMATE LYASE"/>
    <property type="match status" value="1"/>
</dbReference>
<dbReference type="Gene3D" id="3.30.470.10">
    <property type="match status" value="1"/>
</dbReference>
<keyword evidence="8 16" id="KW-0032">Aminotransferase</keyword>
<evidence type="ECO:0000256" key="7">
    <source>
        <dbReference type="ARBA" id="ARBA00013053"/>
    </source>
</evidence>
<evidence type="ECO:0000256" key="15">
    <source>
        <dbReference type="ARBA" id="ARBA00049229"/>
    </source>
</evidence>
<comment type="catalytic activity">
    <reaction evidence="14">
        <text>L-isoleucine + 2-oxoglutarate = (S)-3-methyl-2-oxopentanoate + L-glutamate</text>
        <dbReference type="Rhea" id="RHEA:24801"/>
        <dbReference type="ChEBI" id="CHEBI:16810"/>
        <dbReference type="ChEBI" id="CHEBI:29985"/>
        <dbReference type="ChEBI" id="CHEBI:35146"/>
        <dbReference type="ChEBI" id="CHEBI:58045"/>
        <dbReference type="EC" id="2.6.1.42"/>
    </reaction>
</comment>
<evidence type="ECO:0000256" key="1">
    <source>
        <dbReference type="ARBA" id="ARBA00001933"/>
    </source>
</evidence>
<evidence type="ECO:0000256" key="4">
    <source>
        <dbReference type="ARBA" id="ARBA00004931"/>
    </source>
</evidence>
<dbReference type="UniPathway" id="UPA00049">
    <property type="reaction ID" value="UER00062"/>
</dbReference>
<dbReference type="GO" id="GO:0005829">
    <property type="term" value="C:cytosol"/>
    <property type="evidence" value="ECO:0007669"/>
    <property type="project" value="TreeGrafter"/>
</dbReference>
<dbReference type="InterPro" id="IPR001544">
    <property type="entry name" value="Aminotrans_IV"/>
</dbReference>
<evidence type="ECO:0000256" key="13">
    <source>
        <dbReference type="ARBA" id="ARBA00048212"/>
    </source>
</evidence>
<evidence type="ECO:0000256" key="8">
    <source>
        <dbReference type="ARBA" id="ARBA00022576"/>
    </source>
</evidence>
<dbReference type="InterPro" id="IPR050571">
    <property type="entry name" value="Class-IV_PLP-Dep_Aminotrnsfr"/>
</dbReference>
<keyword evidence="9" id="KW-0028">Amino-acid biosynthesis</keyword>